<sequence>MRCAWFTKASRVSHSLAHAYSQKSSLKYLLPAKSPFFASNHQSNHTSLPPKLPASLAYISTATSYIPRPAPSPQNQFGSDAEDVISAAQTSRAAWKAVRVSMQAGDLASATLVLNSARHSQLTHRKNRPSAVIDFNVPISPHLCAHALLHGLIRLGMNQKAYRLAQHLMADGVRVRPKTLESLVHGVLDSSGKPSSINGELFIRWKALLPTHSVLYLSPAVSSDPSIRCAIQILQAAREHNRQHSERMFSAVIKACLLHGELLAASLIFTAIVKAWTLKDSVPVHVSQTTDGQPTISGPQAPTSPLYRSHLRPALMLSIVSSILEIIDRDGMHSDDGVFEVAFQAALQALANLACLLDLRQLPFGNVASLVRALYSCPKVDNKVWILDYHGKRQHVRAYDYFHGVLEHLAKHPPRHLDSEKSSPRRKTWTPILDMDSCNSLLHYSLRHRLSAELSQNVIHYINQYHTPNTTTINILLTSGRLLRIPGLAENALTHLHMRVGDDEKPLPIPPIDTPKIAMNLHSEAIREVEAECLDRHLTSSVQSPLAADAYSLSAYITYLVSTGHADTVAAILFDLLPELSIVDHPSWGSVNPRLVKLLCAESREACIRRVVPYGPYFFVALLNALRKAGQIGLAERVWILAKLAERASWDKEMRGNSQPWLLPVHAYTIMIQCYGRQAIQGPLAVASSEKWWRPSSDTRLRGWAKLVLASASPKRRNKSPSSKTVSIYNSMMVGARDVYRELTRLHAPTHIPRSVDIPKPDARFFNAMLNATTRHSQMCRRRARTSPSHWKQHVGFARWLYAKLGTPVRHPNVYLEEITLDMMKHGLPLPVGLKYLLVGRHSIAMGRYQPTFVGLDKGPYACPRLPTKTSPFTLPATKTKGLPLQRRHRVTSGFKNRRTRRESRAL</sequence>
<evidence type="ECO:0000313" key="1">
    <source>
        <dbReference type="EMBL" id="KAL0058144.1"/>
    </source>
</evidence>
<comment type="caution">
    <text evidence="1">The sequence shown here is derived from an EMBL/GenBank/DDBJ whole genome shotgun (WGS) entry which is preliminary data.</text>
</comment>
<proteinExistence type="predicted"/>
<reference evidence="1 2" key="1">
    <citation type="submission" date="2024-05" db="EMBL/GenBank/DDBJ databases">
        <title>A draft genome resource for the thread blight pathogen Marasmius tenuissimus strain MS-2.</title>
        <authorList>
            <person name="Yulfo-Soto G.E."/>
            <person name="Baruah I.K."/>
            <person name="Amoako-Attah I."/>
            <person name="Bukari Y."/>
            <person name="Meinhardt L.W."/>
            <person name="Bailey B.A."/>
            <person name="Cohen S.P."/>
        </authorList>
    </citation>
    <scope>NUCLEOTIDE SEQUENCE [LARGE SCALE GENOMIC DNA]</scope>
    <source>
        <strain evidence="1 2">MS-2</strain>
    </source>
</reference>
<gene>
    <name evidence="1" type="ORF">AAF712_015186</name>
</gene>
<keyword evidence="2" id="KW-1185">Reference proteome</keyword>
<name>A0ABR2ZA93_9AGAR</name>
<protein>
    <recommendedName>
        <fullName evidence="3">Pentatricopeptide repeat-containing protein</fullName>
    </recommendedName>
</protein>
<organism evidence="1 2">
    <name type="scientific">Marasmius tenuissimus</name>
    <dbReference type="NCBI Taxonomy" id="585030"/>
    <lineage>
        <taxon>Eukaryota</taxon>
        <taxon>Fungi</taxon>
        <taxon>Dikarya</taxon>
        <taxon>Basidiomycota</taxon>
        <taxon>Agaricomycotina</taxon>
        <taxon>Agaricomycetes</taxon>
        <taxon>Agaricomycetidae</taxon>
        <taxon>Agaricales</taxon>
        <taxon>Marasmiineae</taxon>
        <taxon>Marasmiaceae</taxon>
        <taxon>Marasmius</taxon>
    </lineage>
</organism>
<dbReference type="Proteomes" id="UP001437256">
    <property type="component" value="Unassembled WGS sequence"/>
</dbReference>
<accession>A0ABR2ZA93</accession>
<dbReference type="EMBL" id="JBBXMP010000358">
    <property type="protein sequence ID" value="KAL0058144.1"/>
    <property type="molecule type" value="Genomic_DNA"/>
</dbReference>
<evidence type="ECO:0008006" key="3">
    <source>
        <dbReference type="Google" id="ProtNLM"/>
    </source>
</evidence>
<evidence type="ECO:0000313" key="2">
    <source>
        <dbReference type="Proteomes" id="UP001437256"/>
    </source>
</evidence>